<feature type="compositionally biased region" description="Acidic residues" evidence="2">
    <location>
        <begin position="1193"/>
        <end position="1216"/>
    </location>
</feature>
<feature type="compositionally biased region" description="Polar residues" evidence="2">
    <location>
        <begin position="1373"/>
        <end position="1383"/>
    </location>
</feature>
<feature type="compositionally biased region" description="Polar residues" evidence="2">
    <location>
        <begin position="630"/>
        <end position="639"/>
    </location>
</feature>
<feature type="compositionally biased region" description="Basic and acidic residues" evidence="2">
    <location>
        <begin position="692"/>
        <end position="726"/>
    </location>
</feature>
<dbReference type="Proteomes" id="UP000515135">
    <property type="component" value="Unplaced"/>
</dbReference>
<feature type="compositionally biased region" description="Basic and acidic residues" evidence="2">
    <location>
        <begin position="329"/>
        <end position="404"/>
    </location>
</feature>
<feature type="compositionally biased region" description="Basic and acidic residues" evidence="2">
    <location>
        <begin position="1153"/>
        <end position="1167"/>
    </location>
</feature>
<feature type="region of interest" description="Disordered" evidence="2">
    <location>
        <begin position="758"/>
        <end position="2014"/>
    </location>
</feature>
<feature type="compositionally biased region" description="Basic and acidic residues" evidence="2">
    <location>
        <begin position="792"/>
        <end position="806"/>
    </location>
</feature>
<feature type="compositionally biased region" description="Basic and acidic residues" evidence="2">
    <location>
        <begin position="1217"/>
        <end position="1226"/>
    </location>
</feature>
<feature type="compositionally biased region" description="Basic and acidic residues" evidence="2">
    <location>
        <begin position="2222"/>
        <end position="2239"/>
    </location>
</feature>
<feature type="compositionally biased region" description="Basic and acidic residues" evidence="2">
    <location>
        <begin position="948"/>
        <end position="957"/>
    </location>
</feature>
<feature type="domain" description="CARD" evidence="3">
    <location>
        <begin position="94"/>
        <end position="170"/>
    </location>
</feature>
<feature type="compositionally biased region" description="Polar residues" evidence="2">
    <location>
        <begin position="588"/>
        <end position="603"/>
    </location>
</feature>
<feature type="compositionally biased region" description="Polar residues" evidence="2">
    <location>
        <begin position="415"/>
        <end position="429"/>
    </location>
</feature>
<feature type="compositionally biased region" description="Basic and acidic residues" evidence="2">
    <location>
        <begin position="1174"/>
        <end position="1185"/>
    </location>
</feature>
<feature type="compositionally biased region" description="Basic and acidic residues" evidence="2">
    <location>
        <begin position="1258"/>
        <end position="1269"/>
    </location>
</feature>
<feature type="compositionally biased region" description="Basic and acidic residues" evidence="2">
    <location>
        <begin position="264"/>
        <end position="310"/>
    </location>
</feature>
<feature type="compositionally biased region" description="Basic and acidic residues" evidence="2">
    <location>
        <begin position="900"/>
        <end position="909"/>
    </location>
</feature>
<feature type="compositionally biased region" description="Basic and acidic residues" evidence="2">
    <location>
        <begin position="2034"/>
        <end position="2044"/>
    </location>
</feature>
<evidence type="ECO:0000313" key="5">
    <source>
        <dbReference type="RefSeq" id="XP_019629391.1"/>
    </source>
</evidence>
<dbReference type="InterPro" id="IPR011029">
    <property type="entry name" value="DEATH-like_dom_sf"/>
</dbReference>
<evidence type="ECO:0000256" key="1">
    <source>
        <dbReference type="SAM" id="Coils"/>
    </source>
</evidence>
<feature type="compositionally biased region" description="Basic and acidic residues" evidence="2">
    <location>
        <begin position="476"/>
        <end position="486"/>
    </location>
</feature>
<feature type="compositionally biased region" description="Basic and acidic residues" evidence="2">
    <location>
        <begin position="1302"/>
        <end position="1311"/>
    </location>
</feature>
<evidence type="ECO:0000256" key="2">
    <source>
        <dbReference type="SAM" id="MobiDB-lite"/>
    </source>
</evidence>
<proteinExistence type="predicted"/>
<feature type="region of interest" description="Disordered" evidence="2">
    <location>
        <begin position="2200"/>
        <end position="2239"/>
    </location>
</feature>
<feature type="compositionally biased region" description="Basic and acidic residues" evidence="2">
    <location>
        <begin position="452"/>
        <end position="464"/>
    </location>
</feature>
<feature type="compositionally biased region" description="Polar residues" evidence="2">
    <location>
        <begin position="611"/>
        <end position="622"/>
    </location>
</feature>
<feature type="compositionally biased region" description="Basic and acidic residues" evidence="2">
    <location>
        <begin position="1895"/>
        <end position="1904"/>
    </location>
</feature>
<feature type="compositionally biased region" description="Basic and acidic residues" evidence="2">
    <location>
        <begin position="1724"/>
        <end position="1762"/>
    </location>
</feature>
<feature type="compositionally biased region" description="Basic and acidic residues" evidence="2">
    <location>
        <begin position="1048"/>
        <end position="1079"/>
    </location>
</feature>
<dbReference type="Gene3D" id="1.10.533.10">
    <property type="entry name" value="Death Domain, Fas"/>
    <property type="match status" value="2"/>
</dbReference>
<dbReference type="CDD" id="cd01671">
    <property type="entry name" value="CARD"/>
    <property type="match status" value="1"/>
</dbReference>
<dbReference type="GeneID" id="109473774"/>
<dbReference type="OrthoDB" id="10059297at2759"/>
<feature type="region of interest" description="Disordered" evidence="2">
    <location>
        <begin position="476"/>
        <end position="740"/>
    </location>
</feature>
<feature type="compositionally biased region" description="Basic and acidic residues" evidence="2">
    <location>
        <begin position="1826"/>
        <end position="1884"/>
    </location>
</feature>
<feature type="compositionally biased region" description="Basic and acidic residues" evidence="2">
    <location>
        <begin position="1963"/>
        <end position="1977"/>
    </location>
</feature>
<feature type="coiled-coil region" evidence="1">
    <location>
        <begin position="87"/>
        <end position="148"/>
    </location>
</feature>
<feature type="compositionally biased region" description="Basic and acidic residues" evidence="2">
    <location>
        <begin position="1916"/>
        <end position="1926"/>
    </location>
</feature>
<protein>
    <submittedName>
        <fullName evidence="5">Microtubule-associated protein futsch-like isoform X2</fullName>
    </submittedName>
</protein>
<name>A0A6P4ZIG4_BRABE</name>
<feature type="compositionally biased region" description="Basic and acidic residues" evidence="2">
    <location>
        <begin position="1091"/>
        <end position="1134"/>
    </location>
</feature>
<feature type="compositionally biased region" description="Basic and acidic residues" evidence="2">
    <location>
        <begin position="1278"/>
        <end position="1292"/>
    </location>
</feature>
<organism evidence="4 5">
    <name type="scientific">Branchiostoma belcheri</name>
    <name type="common">Amphioxus</name>
    <dbReference type="NCBI Taxonomy" id="7741"/>
    <lineage>
        <taxon>Eukaryota</taxon>
        <taxon>Metazoa</taxon>
        <taxon>Chordata</taxon>
        <taxon>Cephalochordata</taxon>
        <taxon>Leptocardii</taxon>
        <taxon>Amphioxiformes</taxon>
        <taxon>Branchiostomatidae</taxon>
        <taxon>Branchiostoma</taxon>
    </lineage>
</organism>
<feature type="domain" description="CARD" evidence="3">
    <location>
        <begin position="1"/>
        <end position="90"/>
    </location>
</feature>
<feature type="compositionally biased region" description="Basic and acidic residues" evidence="2">
    <location>
        <begin position="1624"/>
        <end position="1713"/>
    </location>
</feature>
<dbReference type="GO" id="GO:0042981">
    <property type="term" value="P:regulation of apoptotic process"/>
    <property type="evidence" value="ECO:0007669"/>
    <property type="project" value="InterPro"/>
</dbReference>
<feature type="compositionally biased region" description="Acidic residues" evidence="2">
    <location>
        <begin position="1247"/>
        <end position="1257"/>
    </location>
</feature>
<feature type="compositionally biased region" description="Basic and acidic residues" evidence="2">
    <location>
        <begin position="988"/>
        <end position="1014"/>
    </location>
</feature>
<feature type="compositionally biased region" description="Basic and acidic residues" evidence="2">
    <location>
        <begin position="238"/>
        <end position="248"/>
    </location>
</feature>
<accession>A0A6P4ZIG4</accession>
<feature type="compositionally biased region" description="Basic and acidic residues" evidence="2">
    <location>
        <begin position="1349"/>
        <end position="1372"/>
    </location>
</feature>
<feature type="compositionally biased region" description="Basic and acidic residues" evidence="2">
    <location>
        <begin position="539"/>
        <end position="557"/>
    </location>
</feature>
<feature type="compositionally biased region" description="Basic and acidic residues" evidence="2">
    <location>
        <begin position="499"/>
        <end position="508"/>
    </location>
</feature>
<dbReference type="RefSeq" id="XP_019629391.1">
    <property type="nucleotide sequence ID" value="XM_019773832.1"/>
</dbReference>
<feature type="compositionally biased region" description="Polar residues" evidence="2">
    <location>
        <begin position="525"/>
        <end position="536"/>
    </location>
</feature>
<feature type="region of interest" description="Disordered" evidence="2">
    <location>
        <begin position="2034"/>
        <end position="2065"/>
    </location>
</feature>
<evidence type="ECO:0000313" key="4">
    <source>
        <dbReference type="Proteomes" id="UP000515135"/>
    </source>
</evidence>
<feature type="compositionally biased region" description="Basic and acidic residues" evidence="2">
    <location>
        <begin position="864"/>
        <end position="874"/>
    </location>
</feature>
<feature type="compositionally biased region" description="Basic and acidic residues" evidence="2">
    <location>
        <begin position="1808"/>
        <end position="1817"/>
    </location>
</feature>
<feature type="compositionally biased region" description="Polar residues" evidence="2">
    <location>
        <begin position="763"/>
        <end position="789"/>
    </location>
</feature>
<feature type="compositionally biased region" description="Basic and acidic residues" evidence="2">
    <location>
        <begin position="1327"/>
        <end position="1342"/>
    </location>
</feature>
<gene>
    <name evidence="5" type="primary">LOC109473774</name>
</gene>
<feature type="compositionally biased region" description="Polar residues" evidence="2">
    <location>
        <begin position="183"/>
        <end position="202"/>
    </location>
</feature>
<keyword evidence="4" id="KW-1185">Reference proteome</keyword>
<feature type="compositionally biased region" description="Basic and acidic residues" evidence="2">
    <location>
        <begin position="1387"/>
        <end position="1421"/>
    </location>
</feature>
<reference evidence="5" key="1">
    <citation type="submission" date="2025-08" db="UniProtKB">
        <authorList>
            <consortium name="RefSeq"/>
        </authorList>
    </citation>
    <scope>IDENTIFICATION</scope>
    <source>
        <tissue evidence="5">Gonad</tissue>
    </source>
</reference>
<dbReference type="SUPFAM" id="SSF47986">
    <property type="entry name" value="DEATH domain"/>
    <property type="match status" value="2"/>
</dbReference>
<feature type="compositionally biased region" description="Basic and acidic residues" evidence="2">
    <location>
        <begin position="1781"/>
        <end position="1800"/>
    </location>
</feature>
<dbReference type="PROSITE" id="PS50209">
    <property type="entry name" value="CARD"/>
    <property type="match status" value="2"/>
</dbReference>
<dbReference type="InterPro" id="IPR001315">
    <property type="entry name" value="CARD"/>
</dbReference>
<keyword evidence="1" id="KW-0175">Coiled coil</keyword>
<feature type="compositionally biased region" description="Low complexity" evidence="2">
    <location>
        <begin position="647"/>
        <end position="667"/>
    </location>
</feature>
<feature type="compositionally biased region" description="Basic and acidic residues" evidence="2">
    <location>
        <begin position="1025"/>
        <end position="1035"/>
    </location>
</feature>
<evidence type="ECO:0000259" key="3">
    <source>
        <dbReference type="PROSITE" id="PS50209"/>
    </source>
</evidence>
<sequence length="2239" mass="254778">MKTEYIQALSRQRPALVNEMDPLPIISTMVDKGLLKQRMADYMLPEDVRRQLNERMINALPPQGEPAYDILRDTLKSSGQGFLADSIDKTEKKMKGTTEEAVTVNRNLLMQNMQPLPLYRTLVDSGMIKDAEVEELLAQEKKKKLNEKLLNYLTTRSNEGHEAFLGILRECGQGSQADGLDQAASSAEKNTEPASNISSFTKPQAEKRPTSQPTKSPAPANVREDTTSSKMDTTTTLAKREAQTKDKSPLTQTEQRASGPASPETKRARLDEKPQTTQDTRRSVSPDKYNIKDIKPGTRIRWRETPKSALEKWTQGLTTSPSEPASKTAMREEQPSKDEPGKDQESHVHDSRTSPSKAPDKVEPSSLKPHDRISSSPKTSKDEPSREKESRFQESRTGTDRVPKVEPSSLKPQERVSSSPGTPSLTTDRNVPERDPPPYSPTYSKPSSTAAADEREVPPLSDVDARLDRLFSKLDNLESSLKKKPESSPQTSTSPLDRSTTKVEDKIHPSHSSPSQDNRVKDSPIRSSTPASSRLGTSPREDRPTDNRSNSKPDDSFRSYTSSTTETPSRSLPDESFTPSRTLPDESFTPSRTLTDESFSPSRTLPDESFDSYSSPPNTYDNRQPRDSRSPLSPTTGTPSEKRQDVSSTRSPDRSSSSLYSKPYSPRTAGDDSPKTVGDSFRHTPTGYSSAKPEESLSREAPKTADTRPGKPEDSQRPSSSPERDTVTQPFLSPKDEKRFIEKNMDQAAEKLEAKLGEVAPTFKSSYSTTISPAKTNTPEKPAVRSSTPKGPYEKVRIEKKDDKPIFKPWNKGPAEETKAAEEDSSSPTYDRPRRQEASDEDMYSSPTKPRAAEETRSSPGVHFSDDRPRRQEAPDEDMYSSPTKPRAAEETRSSPGVHFGDDRSRRQEAPVGDMYSSPTKPRAAEETKSSPSVHFSDPLISEPIYDVPRDWGHADVQEDAAQDSAAPELPPRSSPSPTKKTSSFTDLFKKKDKQAEKSQPDKAEKGDNEDDKKRKWVANFVEAIRTKKKDDKTGTKGALSDSEEETDKERADVDEGKKEKKGGWMRDVVDRLKQSKSDDELDTVPEVTSDEERAARKDEQPKVADKVKEGAKKAATRTKETADKAVEATKEGANRAAHAASESWKQLIAGVKGRDEKKSPDEEKGHKAGVTKASEKKTEYHDDALPDTVVVTEDEAGNVTIESDDFSDSLDIDTDVEPKQKEKSGWKLPDWNLRSPKLGRKKEPGYDAEMESPVEDEPIKEKDGDKKGWKLPNIPDIHLKSPDWKFGREKSPGSASEDETPDKGKEDEKRRGRKGWKEFFSTPDIRSPDWMKRDRSPHRDTQPANEQSPKEESEKKGWKLPDWSFGRDKSPGRSSASASQENIMEPEEKKEKRISKPADKEVPAKKEENEENQKKWKMPEVHAPGIKLPDWKMGGNKSQEKVEDTESTETAKEKKESKEEKDKKWKMPDFHAPDIKLPDWKMGRTKSQEKVEDTESSDTEKEKKEPEEGKDKKWKMPEFNKPDIKLPDWKIGRTKSQEKVEDTESSDTEKEKKEPEEGKDRKWKMPEFNKPDIKLPDWKIGRSKSQEKVEDTEPSDTEKEKKEPEEGKDKKWKMPEFNAPDIKLPDWKIGRTKSQEKVEDTESSDTEKEKKEPEEGTDRKWKMPEFNKPDIKLPDWKIGRTKSQEKVEDTESSDTEKEKNEPEEGKDKKWKMPEFNAPGIKLPDWKIRRDKGQERVEDTESLDTEKEKKEPEEEKDKKWKMPEFQAPDIKLPSWSTKRNKSQENVEEAKSSEDLNKPDDEKELSEESETKKWKFPEFHAPNIKAPDWKMPRRKNEETKQGDESSEDTKKPEDTKDSKKWKIPEIHMPDMNFRRDKSPDREHPTEINGVEEEEDKEKKKWKVPEFHAPNLNFKGPDWGRRKEKSSEETSEAEMTNGEPEVVEPKKKKKQTKTWSVPDISSKFRSKDDKQRSSDEPKEKRKWNLPAMRAPSLNLRSPGTKPSDEDWPMLARSRRGRDVDDVEKAIYIDRKPRSREFEDVTLRSADDMNANPEDADDEASRAAELPQPVADDIKIAAQRLQSTERLLKMLQNMSDKAINHAVKCEPLEDKGQRDLADSMSDLRPEELTRKDNLQLLDKMSEELMYLYKHKDVPTSPVPWCMGFSVTMRDVYTTLMLHAISMKASLSDLDKILKLYREDLERMKDEEEKRSKKKGKKSSRSAPKSNERSDYYGRDPSFDVEF</sequence>
<feature type="region of interest" description="Disordered" evidence="2">
    <location>
        <begin position="175"/>
        <end position="464"/>
    </location>
</feature>
<feature type="compositionally biased region" description="Polar residues" evidence="2">
    <location>
        <begin position="315"/>
        <end position="325"/>
    </location>
</feature>
<feature type="compositionally biased region" description="Polar residues" evidence="2">
    <location>
        <begin position="558"/>
        <end position="570"/>
    </location>
</feature>
<feature type="compositionally biased region" description="Basic and acidic residues" evidence="2">
    <location>
        <begin position="1439"/>
        <end position="1615"/>
    </location>
</feature>